<sequence length="489" mass="55001">MAKKLLEMLCIASFGVAIWWDEILLQEDPWRPDKFIIMATSLVSSQFAGAFVERGWSGRIRSKRFSGIVAASRPGDFESDGELITKRLKDLSDSLLLPRDFLKSLPRDLQVDVNDAAFALSRGPVHQECGSQVGELLQRLSKAWERADTDSVGEIGKAFTGLEGAISKSGNGPAFGRRLIRAGNYFKSTGQYAQGEFQDIAKALLALGEAVGGREAPETDISTMPRVLKFGTLQVEITPGKAFTGAAIALVFGFLSWQLAAAVKNIPESSLSYANDNALMVAASLRGTLLAMAYSCAAAQRPISICSNARYDEEERTSVWDSSNAKSVRRRNRVRFIEESSWNTQNGYSNRRSKFHDNEERSKRWEFPRDQEDEDFDDYDEEEDDEEEEDEDQMDFRAVLGLFGIGLPVAFIAVPWLINHPMALTMVLALPPLVLRVAAIKDRGLERKRWIETKKWIQDMEMEGWIEDIEMESDLRAIEHIKEVVKRWI</sequence>
<keyword evidence="2" id="KW-0812">Transmembrane</keyword>
<evidence type="ECO:0000256" key="3">
    <source>
        <dbReference type="SAM" id="SignalP"/>
    </source>
</evidence>
<dbReference type="KEGG" id="smo:SELMODRAFT_443338"/>
<keyword evidence="2" id="KW-0472">Membrane</keyword>
<dbReference type="PANTHER" id="PTHR36802:SF1">
    <property type="entry name" value="OS02G0815400 PROTEIN"/>
    <property type="match status" value="1"/>
</dbReference>
<evidence type="ECO:0000256" key="2">
    <source>
        <dbReference type="SAM" id="Phobius"/>
    </source>
</evidence>
<feature type="region of interest" description="Disordered" evidence="1">
    <location>
        <begin position="348"/>
        <end position="392"/>
    </location>
</feature>
<protein>
    <submittedName>
        <fullName evidence="4">Uncharacterized protein</fullName>
    </submittedName>
</protein>
<dbReference type="Proteomes" id="UP000001514">
    <property type="component" value="Unassembled WGS sequence"/>
</dbReference>
<keyword evidence="2" id="KW-1133">Transmembrane helix</keyword>
<organism evidence="5">
    <name type="scientific">Selaginella moellendorffii</name>
    <name type="common">Spikemoss</name>
    <dbReference type="NCBI Taxonomy" id="88036"/>
    <lineage>
        <taxon>Eukaryota</taxon>
        <taxon>Viridiplantae</taxon>
        <taxon>Streptophyta</taxon>
        <taxon>Embryophyta</taxon>
        <taxon>Tracheophyta</taxon>
        <taxon>Lycopodiopsida</taxon>
        <taxon>Selaginellales</taxon>
        <taxon>Selaginellaceae</taxon>
        <taxon>Selaginella</taxon>
    </lineage>
</organism>
<evidence type="ECO:0000313" key="5">
    <source>
        <dbReference type="Proteomes" id="UP000001514"/>
    </source>
</evidence>
<dbReference type="InParanoid" id="D8S0J6"/>
<dbReference type="AlphaFoldDB" id="D8S0J6"/>
<evidence type="ECO:0000256" key="1">
    <source>
        <dbReference type="SAM" id="MobiDB-lite"/>
    </source>
</evidence>
<keyword evidence="5" id="KW-1185">Reference proteome</keyword>
<dbReference type="PANTHER" id="PTHR36802">
    <property type="entry name" value="OS02G0815400 PROTEIN"/>
    <property type="match status" value="1"/>
</dbReference>
<feature type="chain" id="PRO_5003122312" evidence="3">
    <location>
        <begin position="18"/>
        <end position="489"/>
    </location>
</feature>
<proteinExistence type="predicted"/>
<reference evidence="4 5" key="1">
    <citation type="journal article" date="2011" name="Science">
        <title>The Selaginella genome identifies genetic changes associated with the evolution of vascular plants.</title>
        <authorList>
            <person name="Banks J.A."/>
            <person name="Nishiyama T."/>
            <person name="Hasebe M."/>
            <person name="Bowman J.L."/>
            <person name="Gribskov M."/>
            <person name="dePamphilis C."/>
            <person name="Albert V.A."/>
            <person name="Aono N."/>
            <person name="Aoyama T."/>
            <person name="Ambrose B.A."/>
            <person name="Ashton N.W."/>
            <person name="Axtell M.J."/>
            <person name="Barker E."/>
            <person name="Barker M.S."/>
            <person name="Bennetzen J.L."/>
            <person name="Bonawitz N.D."/>
            <person name="Chapple C."/>
            <person name="Cheng C."/>
            <person name="Correa L.G."/>
            <person name="Dacre M."/>
            <person name="DeBarry J."/>
            <person name="Dreyer I."/>
            <person name="Elias M."/>
            <person name="Engstrom E.M."/>
            <person name="Estelle M."/>
            <person name="Feng L."/>
            <person name="Finet C."/>
            <person name="Floyd S.K."/>
            <person name="Frommer W.B."/>
            <person name="Fujita T."/>
            <person name="Gramzow L."/>
            <person name="Gutensohn M."/>
            <person name="Harholt J."/>
            <person name="Hattori M."/>
            <person name="Heyl A."/>
            <person name="Hirai T."/>
            <person name="Hiwatashi Y."/>
            <person name="Ishikawa M."/>
            <person name="Iwata M."/>
            <person name="Karol K.G."/>
            <person name="Koehler B."/>
            <person name="Kolukisaoglu U."/>
            <person name="Kubo M."/>
            <person name="Kurata T."/>
            <person name="Lalonde S."/>
            <person name="Li K."/>
            <person name="Li Y."/>
            <person name="Litt A."/>
            <person name="Lyons E."/>
            <person name="Manning G."/>
            <person name="Maruyama T."/>
            <person name="Michael T.P."/>
            <person name="Mikami K."/>
            <person name="Miyazaki S."/>
            <person name="Morinaga S."/>
            <person name="Murata T."/>
            <person name="Mueller-Roeber B."/>
            <person name="Nelson D.R."/>
            <person name="Obara M."/>
            <person name="Oguri Y."/>
            <person name="Olmstead R.G."/>
            <person name="Onodera N."/>
            <person name="Petersen B.L."/>
            <person name="Pils B."/>
            <person name="Prigge M."/>
            <person name="Rensing S.A."/>
            <person name="Riano-Pachon D.M."/>
            <person name="Roberts A.W."/>
            <person name="Sato Y."/>
            <person name="Scheller H.V."/>
            <person name="Schulz B."/>
            <person name="Schulz C."/>
            <person name="Shakirov E.V."/>
            <person name="Shibagaki N."/>
            <person name="Shinohara N."/>
            <person name="Shippen D.E."/>
            <person name="Soerensen I."/>
            <person name="Sotooka R."/>
            <person name="Sugimoto N."/>
            <person name="Sugita M."/>
            <person name="Sumikawa N."/>
            <person name="Tanurdzic M."/>
            <person name="Theissen G."/>
            <person name="Ulvskov P."/>
            <person name="Wakazuki S."/>
            <person name="Weng J.K."/>
            <person name="Willats W.W."/>
            <person name="Wipf D."/>
            <person name="Wolf P.G."/>
            <person name="Yang L."/>
            <person name="Zimmer A.D."/>
            <person name="Zhu Q."/>
            <person name="Mitros T."/>
            <person name="Hellsten U."/>
            <person name="Loque D."/>
            <person name="Otillar R."/>
            <person name="Salamov A."/>
            <person name="Schmutz J."/>
            <person name="Shapiro H."/>
            <person name="Lindquist E."/>
            <person name="Lucas S."/>
            <person name="Rokhsar D."/>
            <person name="Grigoriev I.V."/>
        </authorList>
    </citation>
    <scope>NUCLEOTIDE SEQUENCE [LARGE SCALE GENOMIC DNA]</scope>
</reference>
<feature type="signal peptide" evidence="3">
    <location>
        <begin position="1"/>
        <end position="17"/>
    </location>
</feature>
<evidence type="ECO:0000313" key="4">
    <source>
        <dbReference type="EMBL" id="EFJ21939.1"/>
    </source>
</evidence>
<feature type="transmembrane region" description="Helical" evidence="2">
    <location>
        <begin position="422"/>
        <end position="439"/>
    </location>
</feature>
<feature type="compositionally biased region" description="Basic and acidic residues" evidence="1">
    <location>
        <begin position="355"/>
        <end position="370"/>
    </location>
</feature>
<dbReference type="HOGENOM" id="CLU_558250_0_0_1"/>
<name>D8S0J6_SELML</name>
<keyword evidence="3" id="KW-0732">Signal</keyword>
<feature type="transmembrane region" description="Helical" evidence="2">
    <location>
        <begin position="398"/>
        <end position="416"/>
    </location>
</feature>
<dbReference type="Gramene" id="EFJ21939">
    <property type="protein sequence ID" value="EFJ21939"/>
    <property type="gene ID" value="SELMODRAFT_443338"/>
</dbReference>
<feature type="compositionally biased region" description="Acidic residues" evidence="1">
    <location>
        <begin position="371"/>
        <end position="392"/>
    </location>
</feature>
<gene>
    <name evidence="4" type="ORF">SELMODRAFT_443338</name>
</gene>
<accession>D8S0J6</accession>
<dbReference type="STRING" id="88036.D8S0J6"/>
<dbReference type="eggNOG" id="ENOG502QSNX">
    <property type="taxonomic scope" value="Eukaryota"/>
</dbReference>
<dbReference type="EMBL" id="GL377597">
    <property type="protein sequence ID" value="EFJ21939.1"/>
    <property type="molecule type" value="Genomic_DNA"/>
</dbReference>